<dbReference type="InterPro" id="IPR036388">
    <property type="entry name" value="WH-like_DNA-bd_sf"/>
</dbReference>
<dbReference type="EMBL" id="JANIBC010000004">
    <property type="protein sequence ID" value="MCQ8185334.1"/>
    <property type="molecule type" value="Genomic_DNA"/>
</dbReference>
<dbReference type="GO" id="GO:0003700">
    <property type="term" value="F:DNA-binding transcription factor activity"/>
    <property type="evidence" value="ECO:0007669"/>
    <property type="project" value="InterPro"/>
</dbReference>
<gene>
    <name evidence="1" type="ORF">NOG11_08005</name>
</gene>
<sequence>MKLTVPDLVVLSVLVRAGPMHGYDLWQRLSAADVRDWVRVSRPQTYYSLRKLTEGGYLQRVEASKPSGGPERTTVRAAASGKRALWEALALDQWVERPPPHAFVTWAAMAAQGDPAVAQQQIERHRAILSGEITREEDTLFALDGKAGVDAAVARALVRMAIRRMRADLASLDEVADALALASWAEDGLS</sequence>
<dbReference type="InterPro" id="IPR036390">
    <property type="entry name" value="WH_DNA-bd_sf"/>
</dbReference>
<reference evidence="1" key="1">
    <citation type="submission" date="2022-07" db="EMBL/GenBank/DDBJ databases">
        <title>Parvularcula maris sp. nov., an algicidal bacterium isolated from seawater.</title>
        <authorList>
            <person name="Li F."/>
        </authorList>
    </citation>
    <scope>NUCLEOTIDE SEQUENCE</scope>
    <source>
        <strain evidence="1">BGMRC 0090</strain>
    </source>
</reference>
<dbReference type="Gene3D" id="1.10.10.10">
    <property type="entry name" value="Winged helix-like DNA-binding domain superfamily/Winged helix DNA-binding domain"/>
    <property type="match status" value="1"/>
</dbReference>
<proteinExistence type="predicted"/>
<evidence type="ECO:0000313" key="2">
    <source>
        <dbReference type="Proteomes" id="UP001142610"/>
    </source>
</evidence>
<comment type="caution">
    <text evidence="1">The sequence shown here is derived from an EMBL/GenBank/DDBJ whole genome shotgun (WGS) entry which is preliminary data.</text>
</comment>
<evidence type="ECO:0000313" key="1">
    <source>
        <dbReference type="EMBL" id="MCQ8185334.1"/>
    </source>
</evidence>
<name>A0A9X2L9D4_9PROT</name>
<dbReference type="Proteomes" id="UP001142610">
    <property type="component" value="Unassembled WGS sequence"/>
</dbReference>
<protein>
    <submittedName>
        <fullName evidence="1">PadR family transcriptional regulator</fullName>
    </submittedName>
</protein>
<dbReference type="SUPFAM" id="SSF46785">
    <property type="entry name" value="Winged helix' DNA-binding domain"/>
    <property type="match status" value="1"/>
</dbReference>
<dbReference type="RefSeq" id="WP_256619204.1">
    <property type="nucleotide sequence ID" value="NZ_JANIBC010000004.1"/>
</dbReference>
<organism evidence="1 2">
    <name type="scientific">Parvularcula maris</name>
    <dbReference type="NCBI Taxonomy" id="2965077"/>
    <lineage>
        <taxon>Bacteria</taxon>
        <taxon>Pseudomonadati</taxon>
        <taxon>Pseudomonadota</taxon>
        <taxon>Alphaproteobacteria</taxon>
        <taxon>Parvularculales</taxon>
        <taxon>Parvularculaceae</taxon>
        <taxon>Parvularcula</taxon>
    </lineage>
</organism>
<dbReference type="AlphaFoldDB" id="A0A9X2L9D4"/>
<accession>A0A9X2L9D4</accession>
<keyword evidence="2" id="KW-1185">Reference proteome</keyword>